<dbReference type="Pfam" id="PF08592">
    <property type="entry name" value="Anthrone_oxy"/>
    <property type="match status" value="1"/>
</dbReference>
<sequence>MAPLPAAIRIAQTVGITASAFCSGSIFGISFLSVPTLLIAPSPVLARQWQISFDRGKIMNPAIALVSIISYSYLSYRLYGTLNHPKAEMYGLSALFTFGIWPYTIFGMMPTNQKLFKKYDEMKGLDVGEKATEVGLAKGESTKELVDKWGMLNVGRGLFPLVGAVLGLWATLA</sequence>
<evidence type="ECO:0008006" key="9">
    <source>
        <dbReference type="Google" id="ProtNLM"/>
    </source>
</evidence>
<dbReference type="OrthoDB" id="3750842at2759"/>
<comment type="similarity">
    <text evidence="5">Belongs to the anthrone oxygenase family.</text>
</comment>
<evidence type="ECO:0000256" key="5">
    <source>
        <dbReference type="ARBA" id="ARBA00034313"/>
    </source>
</evidence>
<evidence type="ECO:0000313" key="8">
    <source>
        <dbReference type="Proteomes" id="UP000664534"/>
    </source>
</evidence>
<feature type="transmembrane region" description="Helical" evidence="6">
    <location>
        <begin position="58"/>
        <end position="78"/>
    </location>
</feature>
<evidence type="ECO:0000256" key="6">
    <source>
        <dbReference type="SAM" id="Phobius"/>
    </source>
</evidence>
<dbReference type="PANTHER" id="PTHR35042">
    <property type="entry name" value="ANTHRONE OXYGENASE ENCC"/>
    <property type="match status" value="1"/>
</dbReference>
<dbReference type="EMBL" id="CAJPDT010000196">
    <property type="protein sequence ID" value="CAF9942576.1"/>
    <property type="molecule type" value="Genomic_DNA"/>
</dbReference>
<keyword evidence="3 6" id="KW-1133">Transmembrane helix</keyword>
<protein>
    <recommendedName>
        <fullName evidence="9">DUF1772-domain-containing protein</fullName>
    </recommendedName>
</protein>
<organism evidence="7 8">
    <name type="scientific">Imshaugia aleurites</name>
    <dbReference type="NCBI Taxonomy" id="172621"/>
    <lineage>
        <taxon>Eukaryota</taxon>
        <taxon>Fungi</taxon>
        <taxon>Dikarya</taxon>
        <taxon>Ascomycota</taxon>
        <taxon>Pezizomycotina</taxon>
        <taxon>Lecanoromycetes</taxon>
        <taxon>OSLEUM clade</taxon>
        <taxon>Lecanoromycetidae</taxon>
        <taxon>Lecanorales</taxon>
        <taxon>Lecanorineae</taxon>
        <taxon>Parmeliaceae</taxon>
        <taxon>Imshaugia</taxon>
    </lineage>
</organism>
<dbReference type="PANTHER" id="PTHR35042:SF1">
    <property type="entry name" value="DUF1772-DOMAIN-CONTAINING PROTEIN"/>
    <property type="match status" value="1"/>
</dbReference>
<gene>
    <name evidence="7" type="ORF">IMSHALPRED_003891</name>
</gene>
<keyword evidence="8" id="KW-1185">Reference proteome</keyword>
<evidence type="ECO:0000256" key="4">
    <source>
        <dbReference type="ARBA" id="ARBA00023136"/>
    </source>
</evidence>
<evidence type="ECO:0000313" key="7">
    <source>
        <dbReference type="EMBL" id="CAF9942576.1"/>
    </source>
</evidence>
<dbReference type="Proteomes" id="UP000664534">
    <property type="component" value="Unassembled WGS sequence"/>
</dbReference>
<feature type="transmembrane region" description="Helical" evidence="6">
    <location>
        <begin position="26"/>
        <end position="46"/>
    </location>
</feature>
<evidence type="ECO:0000256" key="3">
    <source>
        <dbReference type="ARBA" id="ARBA00022989"/>
    </source>
</evidence>
<evidence type="ECO:0000256" key="2">
    <source>
        <dbReference type="ARBA" id="ARBA00022692"/>
    </source>
</evidence>
<reference evidence="7" key="1">
    <citation type="submission" date="2021-03" db="EMBL/GenBank/DDBJ databases">
        <authorList>
            <person name="Tagirdzhanova G."/>
        </authorList>
    </citation>
    <scope>NUCLEOTIDE SEQUENCE</scope>
</reference>
<keyword evidence="2 6" id="KW-0812">Transmembrane</keyword>
<comment type="subcellular location">
    <subcellularLocation>
        <location evidence="1">Membrane</location>
        <topology evidence="1">Multi-pass membrane protein</topology>
    </subcellularLocation>
</comment>
<dbReference type="GO" id="GO:0016020">
    <property type="term" value="C:membrane"/>
    <property type="evidence" value="ECO:0007669"/>
    <property type="project" value="UniProtKB-SubCell"/>
</dbReference>
<accession>A0A8H3J835</accession>
<dbReference type="AlphaFoldDB" id="A0A8H3J835"/>
<proteinExistence type="inferred from homology"/>
<keyword evidence="4 6" id="KW-0472">Membrane</keyword>
<comment type="caution">
    <text evidence="7">The sequence shown here is derived from an EMBL/GenBank/DDBJ whole genome shotgun (WGS) entry which is preliminary data.</text>
</comment>
<dbReference type="InterPro" id="IPR013901">
    <property type="entry name" value="Anthrone_oxy"/>
</dbReference>
<feature type="transmembrane region" description="Helical" evidence="6">
    <location>
        <begin position="153"/>
        <end position="172"/>
    </location>
</feature>
<name>A0A8H3J835_9LECA</name>
<feature type="transmembrane region" description="Helical" evidence="6">
    <location>
        <begin position="90"/>
        <end position="109"/>
    </location>
</feature>
<evidence type="ECO:0000256" key="1">
    <source>
        <dbReference type="ARBA" id="ARBA00004141"/>
    </source>
</evidence>